<comment type="similarity">
    <text evidence="1">Belongs to the low molecular weight phosphotyrosine protein phosphatase family.</text>
</comment>
<dbReference type="InterPro" id="IPR017867">
    <property type="entry name" value="Tyr_phospatase_low_mol_wt"/>
</dbReference>
<sequence length="151" mass="17284">MIKILFVCHGNICRSPMAQYYFQNLIDEKHLSHLFYVDSAATSTEEIGNPVHPGTRRRLAAAGIPCGSHRARQMTRKDYRDFDYLIGMDSWNIRNMRSICGGDPDHKIFKLLDFTEKSRDVADPWYTGDFDATFQDVSRGCAGLLSRCLQE</sequence>
<dbReference type="EMBL" id="DWWT01000026">
    <property type="protein sequence ID" value="HJC05692.1"/>
    <property type="molecule type" value="Genomic_DNA"/>
</dbReference>
<dbReference type="InterPro" id="IPR023485">
    <property type="entry name" value="Ptyr_pPase"/>
</dbReference>
<feature type="active site" evidence="6">
    <location>
        <position position="14"/>
    </location>
</feature>
<comment type="catalytic activity">
    <reaction evidence="5">
        <text>O-phospho-L-tyrosyl-[protein] + H2O = L-tyrosyl-[protein] + phosphate</text>
        <dbReference type="Rhea" id="RHEA:10684"/>
        <dbReference type="Rhea" id="RHEA-COMP:10136"/>
        <dbReference type="Rhea" id="RHEA-COMP:20101"/>
        <dbReference type="ChEBI" id="CHEBI:15377"/>
        <dbReference type="ChEBI" id="CHEBI:43474"/>
        <dbReference type="ChEBI" id="CHEBI:46858"/>
        <dbReference type="ChEBI" id="CHEBI:61978"/>
        <dbReference type="EC" id="3.1.3.48"/>
    </reaction>
</comment>
<comment type="caution">
    <text evidence="8">The sequence shown here is derived from an EMBL/GenBank/DDBJ whole genome shotgun (WGS) entry which is preliminary data.</text>
</comment>
<gene>
    <name evidence="8" type="ORF">H9704_06000</name>
</gene>
<evidence type="ECO:0000256" key="3">
    <source>
        <dbReference type="ARBA" id="ARBA00022801"/>
    </source>
</evidence>
<dbReference type="PANTHER" id="PTHR11717:SF7">
    <property type="entry name" value="LOW MOLECULAR WEIGHT PHOSPHOTYROSINE PROTEIN PHOSPHATASE"/>
    <property type="match status" value="1"/>
</dbReference>
<feature type="active site" description="Nucleophile" evidence="6">
    <location>
        <position position="8"/>
    </location>
</feature>
<organism evidence="8 9">
    <name type="scientific">Candidatus Enterocloster excrementipullorum</name>
    <dbReference type="NCBI Taxonomy" id="2838559"/>
    <lineage>
        <taxon>Bacteria</taxon>
        <taxon>Bacillati</taxon>
        <taxon>Bacillota</taxon>
        <taxon>Clostridia</taxon>
        <taxon>Lachnospirales</taxon>
        <taxon>Lachnospiraceae</taxon>
        <taxon>Enterocloster</taxon>
    </lineage>
</organism>
<evidence type="ECO:0000259" key="7">
    <source>
        <dbReference type="SMART" id="SM00226"/>
    </source>
</evidence>
<name>A0A9D2SHL7_9FIRM</name>
<evidence type="ECO:0000313" key="9">
    <source>
        <dbReference type="Proteomes" id="UP000823910"/>
    </source>
</evidence>
<evidence type="ECO:0000256" key="2">
    <source>
        <dbReference type="ARBA" id="ARBA00013064"/>
    </source>
</evidence>
<dbReference type="AlphaFoldDB" id="A0A9D2SHL7"/>
<evidence type="ECO:0000256" key="6">
    <source>
        <dbReference type="PIRSR" id="PIRSR617867-1"/>
    </source>
</evidence>
<dbReference type="CDD" id="cd16343">
    <property type="entry name" value="LMWPTP"/>
    <property type="match status" value="1"/>
</dbReference>
<proteinExistence type="inferred from homology"/>
<dbReference type="GO" id="GO:0004725">
    <property type="term" value="F:protein tyrosine phosphatase activity"/>
    <property type="evidence" value="ECO:0007669"/>
    <property type="project" value="UniProtKB-EC"/>
</dbReference>
<evidence type="ECO:0000313" key="8">
    <source>
        <dbReference type="EMBL" id="HJC05692.1"/>
    </source>
</evidence>
<dbReference type="SMART" id="SM00226">
    <property type="entry name" value="LMWPc"/>
    <property type="match status" value="1"/>
</dbReference>
<dbReference type="InterPro" id="IPR050438">
    <property type="entry name" value="LMW_PTPase"/>
</dbReference>
<keyword evidence="3" id="KW-0378">Hydrolase</keyword>
<dbReference type="EC" id="3.1.3.48" evidence="2"/>
<reference evidence="8" key="1">
    <citation type="journal article" date="2021" name="PeerJ">
        <title>Extensive microbial diversity within the chicken gut microbiome revealed by metagenomics and culture.</title>
        <authorList>
            <person name="Gilroy R."/>
            <person name="Ravi A."/>
            <person name="Getino M."/>
            <person name="Pursley I."/>
            <person name="Horton D.L."/>
            <person name="Alikhan N.F."/>
            <person name="Baker D."/>
            <person name="Gharbi K."/>
            <person name="Hall N."/>
            <person name="Watson M."/>
            <person name="Adriaenssens E.M."/>
            <person name="Foster-Nyarko E."/>
            <person name="Jarju S."/>
            <person name="Secka A."/>
            <person name="Antonio M."/>
            <person name="Oren A."/>
            <person name="Chaudhuri R.R."/>
            <person name="La Ragione R."/>
            <person name="Hildebrand F."/>
            <person name="Pallen M.J."/>
        </authorList>
    </citation>
    <scope>NUCLEOTIDE SEQUENCE</scope>
    <source>
        <strain evidence="8">CHK180-15479</strain>
    </source>
</reference>
<dbReference type="SUPFAM" id="SSF52788">
    <property type="entry name" value="Phosphotyrosine protein phosphatases I"/>
    <property type="match status" value="1"/>
</dbReference>
<reference evidence="8" key="2">
    <citation type="submission" date="2021-04" db="EMBL/GenBank/DDBJ databases">
        <authorList>
            <person name="Gilroy R."/>
        </authorList>
    </citation>
    <scope>NUCLEOTIDE SEQUENCE</scope>
    <source>
        <strain evidence="8">CHK180-15479</strain>
    </source>
</reference>
<accession>A0A9D2SHL7</accession>
<keyword evidence="4" id="KW-0904">Protein phosphatase</keyword>
<evidence type="ECO:0000256" key="1">
    <source>
        <dbReference type="ARBA" id="ARBA00011063"/>
    </source>
</evidence>
<dbReference type="Proteomes" id="UP000823910">
    <property type="component" value="Unassembled WGS sequence"/>
</dbReference>
<dbReference type="InterPro" id="IPR036196">
    <property type="entry name" value="Ptyr_pPase_sf"/>
</dbReference>
<evidence type="ECO:0000256" key="5">
    <source>
        <dbReference type="ARBA" id="ARBA00051722"/>
    </source>
</evidence>
<dbReference type="Gene3D" id="3.40.50.2300">
    <property type="match status" value="1"/>
</dbReference>
<dbReference type="PRINTS" id="PR00719">
    <property type="entry name" value="LMWPTPASE"/>
</dbReference>
<protein>
    <recommendedName>
        <fullName evidence="2">protein-tyrosine-phosphatase</fullName>
        <ecNumber evidence="2">3.1.3.48</ecNumber>
    </recommendedName>
</protein>
<feature type="domain" description="Phosphotyrosine protein phosphatase I" evidence="7">
    <location>
        <begin position="2"/>
        <end position="147"/>
    </location>
</feature>
<dbReference type="Pfam" id="PF01451">
    <property type="entry name" value="LMWPc"/>
    <property type="match status" value="1"/>
</dbReference>
<feature type="active site" description="Proton donor" evidence="6">
    <location>
        <position position="123"/>
    </location>
</feature>
<evidence type="ECO:0000256" key="4">
    <source>
        <dbReference type="ARBA" id="ARBA00022912"/>
    </source>
</evidence>
<dbReference type="PANTHER" id="PTHR11717">
    <property type="entry name" value="LOW MOLECULAR WEIGHT PROTEIN TYROSINE PHOSPHATASE"/>
    <property type="match status" value="1"/>
</dbReference>